<sequence>MRPYLVSLDPGATAVEPGGTVTTTLTVQAIGEGGALTWTAKPPAGITVTPASGTVDVPGNGQAKVQVTLAVGAGMATGFTTVPVEVAGVSAAVKLNVAARGTIEWHHNNAGIGDDTEAGLANFDGIGWSYSAQALAAAGARPGGTVTWKGHTFAWPGREPGEWDNVQAGGQTVDLTAPAGAKALALLGAGASGDIETNLTITYTDGSTQETKVGFSSGWTRPNRSRA</sequence>
<comment type="caution">
    <text evidence="1">The sequence shown here is derived from an EMBL/GenBank/DDBJ whole genome shotgun (WGS) entry which is preliminary data.</text>
</comment>
<proteinExistence type="predicted"/>
<organism evidence="1 2">
    <name type="scientific">Nonomuraea insulae</name>
    <dbReference type="NCBI Taxonomy" id="1616787"/>
    <lineage>
        <taxon>Bacteria</taxon>
        <taxon>Bacillati</taxon>
        <taxon>Actinomycetota</taxon>
        <taxon>Actinomycetes</taxon>
        <taxon>Streptosporangiales</taxon>
        <taxon>Streptosporangiaceae</taxon>
        <taxon>Nonomuraea</taxon>
    </lineage>
</organism>
<reference evidence="2" key="1">
    <citation type="journal article" date="2019" name="Int. J. Syst. Evol. Microbiol.">
        <title>The Global Catalogue of Microorganisms (GCM) 10K type strain sequencing project: providing services to taxonomists for standard genome sequencing and annotation.</title>
        <authorList>
            <consortium name="The Broad Institute Genomics Platform"/>
            <consortium name="The Broad Institute Genome Sequencing Center for Infectious Disease"/>
            <person name="Wu L."/>
            <person name="Ma J."/>
        </authorList>
    </citation>
    <scope>NUCLEOTIDE SEQUENCE [LARGE SCALE GENOMIC DNA]</scope>
    <source>
        <strain evidence="2">CCUG 53903</strain>
    </source>
</reference>
<gene>
    <name evidence="1" type="ORF">ACFPZ3_26320</name>
</gene>
<keyword evidence="2" id="KW-1185">Reference proteome</keyword>
<dbReference type="Proteomes" id="UP001596058">
    <property type="component" value="Unassembled WGS sequence"/>
</dbReference>
<dbReference type="EMBL" id="JBHSPA010000029">
    <property type="protein sequence ID" value="MFC5827395.1"/>
    <property type="molecule type" value="Genomic_DNA"/>
</dbReference>
<dbReference type="RefSeq" id="WP_379517066.1">
    <property type="nucleotide sequence ID" value="NZ_JBHSPA010000029.1"/>
</dbReference>
<evidence type="ECO:0000313" key="2">
    <source>
        <dbReference type="Proteomes" id="UP001596058"/>
    </source>
</evidence>
<protein>
    <submittedName>
        <fullName evidence="1">Uncharacterized protein</fullName>
    </submittedName>
</protein>
<evidence type="ECO:0000313" key="1">
    <source>
        <dbReference type="EMBL" id="MFC5827395.1"/>
    </source>
</evidence>
<accession>A0ABW1CRU9</accession>
<name>A0ABW1CRU9_9ACTN</name>